<evidence type="ECO:0000313" key="8">
    <source>
        <dbReference type="EMBL" id="AFC31176.1"/>
    </source>
</evidence>
<dbReference type="Gene3D" id="1.10.10.10">
    <property type="entry name" value="Winged helix-like DNA-binding domain superfamily/Winged helix DNA-binding domain"/>
    <property type="match status" value="1"/>
</dbReference>
<dbReference type="PANTHER" id="PTHR43133:SF8">
    <property type="entry name" value="RNA POLYMERASE SIGMA FACTOR HI_1459-RELATED"/>
    <property type="match status" value="1"/>
</dbReference>
<keyword evidence="9" id="KW-1185">Reference proteome</keyword>
<dbReference type="SUPFAM" id="SSF54593">
    <property type="entry name" value="Glyoxalase/Bleomycin resistance protein/Dihydroxybiphenyl dioxygenase"/>
    <property type="match status" value="1"/>
</dbReference>
<name>H6NPY5_9BACL</name>
<dbReference type="HOGENOM" id="CLU_096080_0_0_9"/>
<comment type="similarity">
    <text evidence="1">Belongs to the sigma-70 factor family. ECF subfamily.</text>
</comment>
<proteinExistence type="inferred from homology"/>
<keyword evidence="5" id="KW-0804">Transcription</keyword>
<dbReference type="InterPro" id="IPR013325">
    <property type="entry name" value="RNA_pol_sigma_r2"/>
</dbReference>
<feature type="domain" description="RNA polymerase sigma-70 region 2" evidence="6">
    <location>
        <begin position="12"/>
        <end position="72"/>
    </location>
</feature>
<evidence type="ECO:0000259" key="7">
    <source>
        <dbReference type="Pfam" id="PF08281"/>
    </source>
</evidence>
<dbReference type="GO" id="GO:0016987">
    <property type="term" value="F:sigma factor activity"/>
    <property type="evidence" value="ECO:0007669"/>
    <property type="project" value="UniProtKB-KW"/>
</dbReference>
<evidence type="ECO:0000256" key="2">
    <source>
        <dbReference type="ARBA" id="ARBA00023015"/>
    </source>
</evidence>
<dbReference type="GO" id="GO:0006352">
    <property type="term" value="P:DNA-templated transcription initiation"/>
    <property type="evidence" value="ECO:0007669"/>
    <property type="project" value="InterPro"/>
</dbReference>
<dbReference type="Gene3D" id="1.10.1740.10">
    <property type="match status" value="1"/>
</dbReference>
<organism evidence="8 9">
    <name type="scientific">Paenibacillus mucilaginosus 3016</name>
    <dbReference type="NCBI Taxonomy" id="1116391"/>
    <lineage>
        <taxon>Bacteria</taxon>
        <taxon>Bacillati</taxon>
        <taxon>Bacillota</taxon>
        <taxon>Bacilli</taxon>
        <taxon>Bacillales</taxon>
        <taxon>Paenibacillaceae</taxon>
        <taxon>Paenibacillus</taxon>
    </lineage>
</organism>
<dbReference type="AlphaFoldDB" id="H6NPY5"/>
<keyword evidence="4" id="KW-0238">DNA-binding</keyword>
<evidence type="ECO:0000256" key="5">
    <source>
        <dbReference type="ARBA" id="ARBA00023163"/>
    </source>
</evidence>
<dbReference type="InterPro" id="IPR013249">
    <property type="entry name" value="RNA_pol_sigma70_r4_t2"/>
</dbReference>
<evidence type="ECO:0000256" key="1">
    <source>
        <dbReference type="ARBA" id="ARBA00010641"/>
    </source>
</evidence>
<keyword evidence="2" id="KW-0805">Transcription regulation</keyword>
<dbReference type="KEGG" id="pmq:PM3016_4410"/>
<dbReference type="InterPro" id="IPR013324">
    <property type="entry name" value="RNA_pol_sigma_r3/r4-like"/>
</dbReference>
<feature type="domain" description="RNA polymerase sigma factor 70 region 4 type 2" evidence="7">
    <location>
        <begin position="95"/>
        <end position="147"/>
    </location>
</feature>
<protein>
    <submittedName>
        <fullName evidence="8">ECF subfamily RNA polymerase sigma-24 subunit</fullName>
    </submittedName>
</protein>
<dbReference type="NCBIfam" id="TIGR02937">
    <property type="entry name" value="sigma70-ECF"/>
    <property type="match status" value="1"/>
</dbReference>
<dbReference type="InterPro" id="IPR029068">
    <property type="entry name" value="Glyas_Bleomycin-R_OHBP_Dase"/>
</dbReference>
<keyword evidence="3" id="KW-0731">Sigma factor</keyword>
<dbReference type="Pfam" id="PF04542">
    <property type="entry name" value="Sigma70_r2"/>
    <property type="match status" value="1"/>
</dbReference>
<dbReference type="PANTHER" id="PTHR43133">
    <property type="entry name" value="RNA POLYMERASE ECF-TYPE SIGMA FACTO"/>
    <property type="match status" value="1"/>
</dbReference>
<dbReference type="SUPFAM" id="SSF88946">
    <property type="entry name" value="Sigma2 domain of RNA polymerase sigma factors"/>
    <property type="match status" value="1"/>
</dbReference>
<evidence type="ECO:0000313" key="9">
    <source>
        <dbReference type="Proteomes" id="UP000007523"/>
    </source>
</evidence>
<dbReference type="GO" id="GO:0003677">
    <property type="term" value="F:DNA binding"/>
    <property type="evidence" value="ECO:0007669"/>
    <property type="project" value="UniProtKB-KW"/>
</dbReference>
<reference evidence="8 9" key="1">
    <citation type="journal article" date="2012" name="J. Bacteriol.">
        <title>Complete Genome Sequence of Paenibacillus mucilaginosus 3016, a Bacterium Functional as Microbial Fertilizer.</title>
        <authorList>
            <person name="Ma M."/>
            <person name="Wang Z."/>
            <person name="Li L."/>
            <person name="Jiang X."/>
            <person name="Guan D."/>
            <person name="Cao F."/>
            <person name="Chen H."/>
            <person name="Wang X."/>
            <person name="Shen D."/>
            <person name="Du B."/>
            <person name="Li J."/>
        </authorList>
    </citation>
    <scope>NUCLEOTIDE SEQUENCE [LARGE SCALE GENOMIC DNA]</scope>
    <source>
        <strain evidence="8 9">3016</strain>
    </source>
</reference>
<gene>
    <name evidence="8" type="ORF">PM3016_4410</name>
</gene>
<dbReference type="SUPFAM" id="SSF88659">
    <property type="entry name" value="Sigma3 and sigma4 domains of RNA polymerase sigma factors"/>
    <property type="match status" value="1"/>
</dbReference>
<sequence>MTEGKWMTDWTPILLPYCLRITGSWWDAEDLAQDTAMKLMEAVRRQPQRPVTKAFVYRIAKNAWIDEQRKHKIQGVPWEETKEEAAADPSLTTRELLEQLAERLPPRLGVILLLMDVFDFTAKETAGYLQMKEAAVQVSLGRARVRLRQLAQGPSPLSRAAGRKTEAPVDMDALADAFRRRDPQAILRAYIGLSREGIRLTRLQVQGDRLQFTFRDPDGHWFQVISKKST</sequence>
<accession>H6NPY5</accession>
<dbReference type="STRING" id="1116391.PM3016_4410"/>
<evidence type="ECO:0000259" key="6">
    <source>
        <dbReference type="Pfam" id="PF04542"/>
    </source>
</evidence>
<dbReference type="InterPro" id="IPR007627">
    <property type="entry name" value="RNA_pol_sigma70_r2"/>
</dbReference>
<dbReference type="InterPro" id="IPR039425">
    <property type="entry name" value="RNA_pol_sigma-70-like"/>
</dbReference>
<dbReference type="EMBL" id="CP003235">
    <property type="protein sequence ID" value="AFC31176.1"/>
    <property type="molecule type" value="Genomic_DNA"/>
</dbReference>
<dbReference type="RefSeq" id="WP_014370941.1">
    <property type="nucleotide sequence ID" value="NC_016935.1"/>
</dbReference>
<dbReference type="InterPro" id="IPR014284">
    <property type="entry name" value="RNA_pol_sigma-70_dom"/>
</dbReference>
<dbReference type="Pfam" id="PF08281">
    <property type="entry name" value="Sigma70_r4_2"/>
    <property type="match status" value="1"/>
</dbReference>
<dbReference type="Proteomes" id="UP000007523">
    <property type="component" value="Chromosome"/>
</dbReference>
<dbReference type="InterPro" id="IPR036388">
    <property type="entry name" value="WH-like_DNA-bd_sf"/>
</dbReference>
<evidence type="ECO:0000256" key="3">
    <source>
        <dbReference type="ARBA" id="ARBA00023082"/>
    </source>
</evidence>
<evidence type="ECO:0000256" key="4">
    <source>
        <dbReference type="ARBA" id="ARBA00023125"/>
    </source>
</evidence>